<protein>
    <submittedName>
        <fullName evidence="1">Uncharacterized protein</fullName>
    </submittedName>
</protein>
<comment type="caution">
    <text evidence="1">The sequence shown here is derived from an EMBL/GenBank/DDBJ whole genome shotgun (WGS) entry which is preliminary data.</text>
</comment>
<dbReference type="Proteomes" id="UP000248806">
    <property type="component" value="Unassembled WGS sequence"/>
</dbReference>
<gene>
    <name evidence="1" type="ORF">EI42_05619</name>
</gene>
<reference evidence="1 2" key="1">
    <citation type="submission" date="2018-06" db="EMBL/GenBank/DDBJ databases">
        <title>Genomic Encyclopedia of Archaeal and Bacterial Type Strains, Phase II (KMG-II): from individual species to whole genera.</title>
        <authorList>
            <person name="Goeker M."/>
        </authorList>
    </citation>
    <scope>NUCLEOTIDE SEQUENCE [LARGE SCALE GENOMIC DNA]</scope>
    <source>
        <strain evidence="1 2">ATCC BAA-1881</strain>
    </source>
</reference>
<keyword evidence="2" id="KW-1185">Reference proteome</keyword>
<dbReference type="EMBL" id="QKUF01000036">
    <property type="protein sequence ID" value="PZW21083.1"/>
    <property type="molecule type" value="Genomic_DNA"/>
</dbReference>
<organism evidence="1 2">
    <name type="scientific">Thermosporothrix hazakensis</name>
    <dbReference type="NCBI Taxonomy" id="644383"/>
    <lineage>
        <taxon>Bacteria</taxon>
        <taxon>Bacillati</taxon>
        <taxon>Chloroflexota</taxon>
        <taxon>Ktedonobacteria</taxon>
        <taxon>Ktedonobacterales</taxon>
        <taxon>Thermosporotrichaceae</taxon>
        <taxon>Thermosporothrix</taxon>
    </lineage>
</organism>
<evidence type="ECO:0000313" key="1">
    <source>
        <dbReference type="EMBL" id="PZW21083.1"/>
    </source>
</evidence>
<sequence length="46" mass="5092">MLGLLSKRLPGLASTGKERCPHEQSQHVLFLLLLLPSCGPQPYHQP</sequence>
<dbReference type="AlphaFoldDB" id="A0A326TXE0"/>
<evidence type="ECO:0000313" key="2">
    <source>
        <dbReference type="Proteomes" id="UP000248806"/>
    </source>
</evidence>
<accession>A0A326TXE0</accession>
<name>A0A326TXE0_THEHA</name>
<proteinExistence type="predicted"/>